<gene>
    <name evidence="2" type="ORF">CJ014_25710</name>
</gene>
<protein>
    <submittedName>
        <fullName evidence="2">Uncharacterized protein</fullName>
    </submittedName>
</protein>
<dbReference type="Proteomes" id="UP000231070">
    <property type="component" value="Unassembled WGS sequence"/>
</dbReference>
<evidence type="ECO:0000256" key="1">
    <source>
        <dbReference type="SAM" id="MobiDB-lite"/>
    </source>
</evidence>
<dbReference type="InterPro" id="IPR036388">
    <property type="entry name" value="WH-like_DNA-bd_sf"/>
</dbReference>
<sequence>MFMEQIATAISCARAPALDALARTVAGACAEGHLSEADLEMAFALIEARRDQFRRSAAQLTLSGVPASPYGDRPPLPRSRFPMPHYQPARRHPERIARRRQLAASGPLPPQLAAEFTTSQLSVLAIVADAAGAEGQCALYLDEIAARAGVCRTTARTALRLAEKAGLLIRTERRQPGRVSLTTVLRIVSREWRVWIKHGGRRASKTRRDLFEAIGVKKSSRTDRLRLYPSGQPLSAAPKGPPGGHRPPAKAGLGAARLT</sequence>
<dbReference type="RefSeq" id="WP_100083367.1">
    <property type="nucleotide sequence ID" value="NZ_NQVN01000036.1"/>
</dbReference>
<comment type="caution">
    <text evidence="2">The sequence shown here is derived from an EMBL/GenBank/DDBJ whole genome shotgun (WGS) entry which is preliminary data.</text>
</comment>
<dbReference type="AlphaFoldDB" id="A0A2G9WQ02"/>
<feature type="region of interest" description="Disordered" evidence="1">
    <location>
        <begin position="225"/>
        <end position="259"/>
    </location>
</feature>
<keyword evidence="3" id="KW-1185">Reference proteome</keyword>
<evidence type="ECO:0000313" key="2">
    <source>
        <dbReference type="EMBL" id="PIO96382.1"/>
    </source>
</evidence>
<accession>A0A2G9WQ02</accession>
<reference evidence="2 3" key="1">
    <citation type="submission" date="2017-08" db="EMBL/GenBank/DDBJ databases">
        <title>Pleomorphomonas carboxidotrophicus sp. nov., a new mesophilic hydrogenogenic carboxidotroph.</title>
        <authorList>
            <person name="Esquivel-Elizondo S."/>
            <person name="Krajmalnik-Brown R."/>
            <person name="Maldonado J."/>
        </authorList>
    </citation>
    <scope>NUCLEOTIDE SEQUENCE [LARGE SCALE GENOMIC DNA]</scope>
    <source>
        <strain evidence="2 3">SVCO-16</strain>
    </source>
</reference>
<proteinExistence type="predicted"/>
<dbReference type="OrthoDB" id="8005824at2"/>
<organism evidence="2 3">
    <name type="scientific">Pleomorphomonas carboxyditropha</name>
    <dbReference type="NCBI Taxonomy" id="2023338"/>
    <lineage>
        <taxon>Bacteria</taxon>
        <taxon>Pseudomonadati</taxon>
        <taxon>Pseudomonadota</taxon>
        <taxon>Alphaproteobacteria</taxon>
        <taxon>Hyphomicrobiales</taxon>
        <taxon>Pleomorphomonadaceae</taxon>
        <taxon>Pleomorphomonas</taxon>
    </lineage>
</organism>
<dbReference type="EMBL" id="NQVN01000036">
    <property type="protein sequence ID" value="PIO96382.1"/>
    <property type="molecule type" value="Genomic_DNA"/>
</dbReference>
<evidence type="ECO:0000313" key="3">
    <source>
        <dbReference type="Proteomes" id="UP000231070"/>
    </source>
</evidence>
<name>A0A2G9WQ02_9HYPH</name>
<dbReference type="Gene3D" id="1.10.10.10">
    <property type="entry name" value="Winged helix-like DNA-binding domain superfamily/Winged helix DNA-binding domain"/>
    <property type="match status" value="1"/>
</dbReference>